<keyword evidence="4" id="KW-0694">RNA-binding</keyword>
<keyword evidence="3 4" id="KW-0687">Ribonucleoprotein</keyword>
<dbReference type="InterPro" id="IPR030878">
    <property type="entry name" value="Ribosomal_uL15"/>
</dbReference>
<keyword evidence="4" id="KW-0699">rRNA-binding</keyword>
<reference evidence="6 7" key="1">
    <citation type="submission" date="2021-03" db="EMBL/GenBank/DDBJ databases">
        <title>Genomic and phenotypic characterization of Chloracidobacterium isolates provides evidence for multiple species.</title>
        <authorList>
            <person name="Saini M.K."/>
            <person name="Costas A.M.G."/>
            <person name="Tank M."/>
            <person name="Bryant D.A."/>
        </authorList>
    </citation>
    <scope>NUCLEOTIDE SEQUENCE [LARGE SCALE GENOMIC DNA]</scope>
    <source>
        <strain evidence="6 7">BV2-C</strain>
    </source>
</reference>
<keyword evidence="7" id="KW-1185">Reference proteome</keyword>
<keyword evidence="2 4" id="KW-0689">Ribosomal protein</keyword>
<proteinExistence type="inferred from homology"/>
<protein>
    <recommendedName>
        <fullName evidence="4">Large ribosomal subunit protein uL15</fullName>
    </recommendedName>
</protein>
<dbReference type="SUPFAM" id="SSF52080">
    <property type="entry name" value="Ribosomal proteins L15p and L18e"/>
    <property type="match status" value="1"/>
</dbReference>
<dbReference type="PANTHER" id="PTHR12934">
    <property type="entry name" value="50S RIBOSOMAL PROTEIN L15"/>
    <property type="match status" value="1"/>
</dbReference>
<comment type="similarity">
    <text evidence="1 4">Belongs to the universal ribosomal protein uL15 family.</text>
</comment>
<evidence type="ECO:0000256" key="2">
    <source>
        <dbReference type="ARBA" id="ARBA00022980"/>
    </source>
</evidence>
<comment type="subunit">
    <text evidence="4">Part of the 50S ribosomal subunit.</text>
</comment>
<organism evidence="6 7">
    <name type="scientific">Chloracidobacterium validum</name>
    <dbReference type="NCBI Taxonomy" id="2821543"/>
    <lineage>
        <taxon>Bacteria</taxon>
        <taxon>Pseudomonadati</taxon>
        <taxon>Acidobacteriota</taxon>
        <taxon>Terriglobia</taxon>
        <taxon>Terriglobales</taxon>
        <taxon>Acidobacteriaceae</taxon>
        <taxon>Chloracidobacterium</taxon>
    </lineage>
</organism>
<evidence type="ECO:0000256" key="1">
    <source>
        <dbReference type="ARBA" id="ARBA00007320"/>
    </source>
</evidence>
<dbReference type="InterPro" id="IPR005749">
    <property type="entry name" value="Ribosomal_uL15_bac-type"/>
</dbReference>
<dbReference type="Proteomes" id="UP000676506">
    <property type="component" value="Chromosome 1"/>
</dbReference>
<dbReference type="HAMAP" id="MF_01341">
    <property type="entry name" value="Ribosomal_uL15"/>
    <property type="match status" value="1"/>
</dbReference>
<sequence length="142" mass="15339">MLSLSSLSQVVRSSKKRVGRGPGSGLGKTSGRGVKGQKSRSGFTSKRGFEGGQMPLHRRLPKRGDLRGRKNVENKNAAILDIAKLLSCYESDAQISIQSLIDKGLVKGEKKKVKIIGSATSDKKFNFIDVMTSLSVKSNFGQ</sequence>
<dbReference type="InterPro" id="IPR036227">
    <property type="entry name" value="Ribosomal_uL15/eL18_sf"/>
</dbReference>
<feature type="compositionally biased region" description="Low complexity" evidence="5">
    <location>
        <begin position="1"/>
        <end position="12"/>
    </location>
</feature>
<dbReference type="GO" id="GO:0005840">
    <property type="term" value="C:ribosome"/>
    <property type="evidence" value="ECO:0007669"/>
    <property type="project" value="UniProtKB-KW"/>
</dbReference>
<gene>
    <name evidence="4 6" type="primary">rplO</name>
    <name evidence="6" type="ORF">J8C06_03340</name>
</gene>
<accession>A0ABX8BBT4</accession>
<evidence type="ECO:0000313" key="7">
    <source>
        <dbReference type="Proteomes" id="UP000676506"/>
    </source>
</evidence>
<name>A0ABX8BBT4_9BACT</name>
<comment type="function">
    <text evidence="4">Binds to the 23S rRNA.</text>
</comment>
<evidence type="ECO:0000313" key="6">
    <source>
        <dbReference type="EMBL" id="QUW03486.1"/>
    </source>
</evidence>
<evidence type="ECO:0000256" key="3">
    <source>
        <dbReference type="ARBA" id="ARBA00023274"/>
    </source>
</evidence>
<dbReference type="RefSeq" id="WP_211429376.1">
    <property type="nucleotide sequence ID" value="NZ_CP072648.1"/>
</dbReference>
<dbReference type="EMBL" id="CP072648">
    <property type="protein sequence ID" value="QUW03486.1"/>
    <property type="molecule type" value="Genomic_DNA"/>
</dbReference>
<feature type="region of interest" description="Disordered" evidence="5">
    <location>
        <begin position="1"/>
        <end position="71"/>
    </location>
</feature>
<evidence type="ECO:0000256" key="4">
    <source>
        <dbReference type="HAMAP-Rule" id="MF_01341"/>
    </source>
</evidence>
<feature type="compositionally biased region" description="Basic and acidic residues" evidence="5">
    <location>
        <begin position="62"/>
        <end position="71"/>
    </location>
</feature>
<feature type="compositionally biased region" description="Gly residues" evidence="5">
    <location>
        <begin position="20"/>
        <end position="34"/>
    </location>
</feature>
<dbReference type="NCBIfam" id="TIGR01071">
    <property type="entry name" value="rplO_bact"/>
    <property type="match status" value="1"/>
</dbReference>
<evidence type="ECO:0000256" key="5">
    <source>
        <dbReference type="SAM" id="MobiDB-lite"/>
    </source>
</evidence>
<dbReference type="PANTHER" id="PTHR12934:SF11">
    <property type="entry name" value="LARGE RIBOSOMAL SUBUNIT PROTEIN UL15M"/>
    <property type="match status" value="1"/>
</dbReference>